<feature type="non-terminal residue" evidence="3">
    <location>
        <position position="1"/>
    </location>
</feature>
<sequence>KDIGGSENYQMYRYDMANGKITLITDGQSRNTGGKWSNHTNQLAYESTRRTGKDTDIWVINPTEPSSDHLLAELEGGGWSAIDWSPDDKKILLIEYVSINESYLWILDVEKGKKTLITPKSGKEKVYYGSAAFSGDGDGLYVTTDLNSEFVRLAFIDLRTVRYKYTFLTEKMNWDVEEFALSYDRSKIAFTTNERGVSILHVLDLKTSEEIPLPKLPIGILFGIIWHNNGNDIGFTMASPRSAYDAYSINLKTGTLDRWTNSELGGLNADTFSEPQLIQWKTFDGKEISGFLYRPPASFKGKRPVIIDIHGGPEGQAQPGFIGRDNYYLNELGVAMIFPNVRGSSGFGKTFLKLDNGFLRENTYKDIEALLEWIRPQPELDAERIMITGGSYGGHMALAIATRYSDKIRCTVSVVGISNLVTFLENTSPYRQDLRRVEYGDERDPKMREYLLKIAPINNAEKIKKPLFIIQGANDPRVPLSEAEQMLTTLKKIKTPAWYLVAKDEGHGFAKKQNQDFEFYATVLFVKEFLLK</sequence>
<dbReference type="PANTHER" id="PTHR42776:SF27">
    <property type="entry name" value="DIPEPTIDYL PEPTIDASE FAMILY MEMBER 6"/>
    <property type="match status" value="1"/>
</dbReference>
<proteinExistence type="predicted"/>
<dbReference type="GO" id="GO:0004252">
    <property type="term" value="F:serine-type endopeptidase activity"/>
    <property type="evidence" value="ECO:0007669"/>
    <property type="project" value="InterPro"/>
</dbReference>
<dbReference type="PRINTS" id="PR00862">
    <property type="entry name" value="PROLIGOPTASE"/>
</dbReference>
<organism evidence="3 4">
    <name type="scientific">Candidatus Fischerbacteria bacterium RBG_13_37_8</name>
    <dbReference type="NCBI Taxonomy" id="1817863"/>
    <lineage>
        <taxon>Bacteria</taxon>
        <taxon>Candidatus Fischeribacteriota</taxon>
    </lineage>
</organism>
<evidence type="ECO:0000313" key="3">
    <source>
        <dbReference type="EMBL" id="OGF67960.1"/>
    </source>
</evidence>
<name>A0A1F5VX57_9BACT</name>
<dbReference type="Pfam" id="PF00326">
    <property type="entry name" value="Peptidase_S9"/>
    <property type="match status" value="1"/>
</dbReference>
<dbReference type="EMBL" id="MFGW01000037">
    <property type="protein sequence ID" value="OGF67960.1"/>
    <property type="molecule type" value="Genomic_DNA"/>
</dbReference>
<dbReference type="InterPro" id="IPR002470">
    <property type="entry name" value="Peptidase_S9A"/>
</dbReference>
<evidence type="ECO:0000313" key="4">
    <source>
        <dbReference type="Proteomes" id="UP000178943"/>
    </source>
</evidence>
<dbReference type="AlphaFoldDB" id="A0A1F5VX57"/>
<dbReference type="PANTHER" id="PTHR42776">
    <property type="entry name" value="SERINE PEPTIDASE S9 FAMILY MEMBER"/>
    <property type="match status" value="1"/>
</dbReference>
<dbReference type="Gene3D" id="2.120.10.30">
    <property type="entry name" value="TolB, C-terminal domain"/>
    <property type="match status" value="1"/>
</dbReference>
<dbReference type="Gene3D" id="3.40.50.1820">
    <property type="entry name" value="alpha/beta hydrolase"/>
    <property type="match status" value="1"/>
</dbReference>
<accession>A0A1F5VX57</accession>
<dbReference type="InterPro" id="IPR029058">
    <property type="entry name" value="AB_hydrolase_fold"/>
</dbReference>
<dbReference type="GO" id="GO:0006508">
    <property type="term" value="P:proteolysis"/>
    <property type="evidence" value="ECO:0007669"/>
    <property type="project" value="InterPro"/>
</dbReference>
<dbReference type="SUPFAM" id="SSF82171">
    <property type="entry name" value="DPP6 N-terminal domain-like"/>
    <property type="match status" value="1"/>
</dbReference>
<dbReference type="STRING" id="1817863.A2Y62_18355"/>
<evidence type="ECO:0000259" key="2">
    <source>
        <dbReference type="Pfam" id="PF00326"/>
    </source>
</evidence>
<keyword evidence="1" id="KW-0378">Hydrolase</keyword>
<feature type="domain" description="Peptidase S9 prolyl oligopeptidase catalytic" evidence="2">
    <location>
        <begin position="327"/>
        <end position="524"/>
    </location>
</feature>
<comment type="caution">
    <text evidence="3">The sequence shown here is derived from an EMBL/GenBank/DDBJ whole genome shotgun (WGS) entry which is preliminary data.</text>
</comment>
<dbReference type="InterPro" id="IPR011042">
    <property type="entry name" value="6-blade_b-propeller_TolB-like"/>
</dbReference>
<dbReference type="SUPFAM" id="SSF53474">
    <property type="entry name" value="alpha/beta-Hydrolases"/>
    <property type="match status" value="1"/>
</dbReference>
<evidence type="ECO:0000256" key="1">
    <source>
        <dbReference type="ARBA" id="ARBA00022801"/>
    </source>
</evidence>
<dbReference type="InterPro" id="IPR001375">
    <property type="entry name" value="Peptidase_S9_cat"/>
</dbReference>
<gene>
    <name evidence="3" type="ORF">A2Y62_18355</name>
</gene>
<reference evidence="3 4" key="1">
    <citation type="journal article" date="2016" name="Nat. Commun.">
        <title>Thousands of microbial genomes shed light on interconnected biogeochemical processes in an aquifer system.</title>
        <authorList>
            <person name="Anantharaman K."/>
            <person name="Brown C.T."/>
            <person name="Hug L.A."/>
            <person name="Sharon I."/>
            <person name="Castelle C.J."/>
            <person name="Probst A.J."/>
            <person name="Thomas B.C."/>
            <person name="Singh A."/>
            <person name="Wilkins M.J."/>
            <person name="Karaoz U."/>
            <person name="Brodie E.L."/>
            <person name="Williams K.H."/>
            <person name="Hubbard S.S."/>
            <person name="Banfield J.F."/>
        </authorList>
    </citation>
    <scope>NUCLEOTIDE SEQUENCE [LARGE SCALE GENOMIC DNA]</scope>
</reference>
<dbReference type="Proteomes" id="UP000178943">
    <property type="component" value="Unassembled WGS sequence"/>
</dbReference>
<protein>
    <submittedName>
        <fullName evidence="3">Peptidase S9, prolyl oligopeptidase</fullName>
    </submittedName>
</protein>